<name>A0ABP5QX60_9ACTN</name>
<keyword evidence="3" id="KW-1185">Reference proteome</keyword>
<dbReference type="InterPro" id="IPR005509">
    <property type="entry name" value="AfsA_hotdog_dom"/>
</dbReference>
<sequence length="330" mass="36291">MIESPSIAAAPDWALFKPPFNSVTNRIASTKAHFSSTVPRELVHRAAVAEVLLTRWHRLDATHFGVSAQWPRGHSFFTSPDGFHHDPLLIAETIRQVGTLLAHAELDVSMDSCFLLETMRFDSDLQGLEVRGTPADLELMVTASDLRYSGRRLSGVRYDAQFLRDGARVASAGLKASFIAPAVYRRLRGDYLTARPSTVLPPPIEPALVGRRIGFDVVLSSTGLANRWELRADSRHPVLFDHPGDHIPGMVLMEAARQAARAMAPEADMITSLDTSFTKYVEFEAPCWITADEVAGDDPSGRRLVIRGEQFGETAFTMTISVAARVPLTV</sequence>
<comment type="caution">
    <text evidence="2">The sequence shown here is derived from an EMBL/GenBank/DDBJ whole genome shotgun (WGS) entry which is preliminary data.</text>
</comment>
<evidence type="ECO:0000313" key="2">
    <source>
        <dbReference type="EMBL" id="GAA2245736.1"/>
    </source>
</evidence>
<protein>
    <submittedName>
        <fullName evidence="2">ScbA/BarX family gamma-butyrolactone biosynthesis protein</fullName>
    </submittedName>
</protein>
<dbReference type="InterPro" id="IPR047757">
    <property type="entry name" value="AfsA-like"/>
</dbReference>
<evidence type="ECO:0000259" key="1">
    <source>
        <dbReference type="Pfam" id="PF03756"/>
    </source>
</evidence>
<organism evidence="2 3">
    <name type="scientific">Kitasatospora cystarginea</name>
    <dbReference type="NCBI Taxonomy" id="58350"/>
    <lineage>
        <taxon>Bacteria</taxon>
        <taxon>Bacillati</taxon>
        <taxon>Actinomycetota</taxon>
        <taxon>Actinomycetes</taxon>
        <taxon>Kitasatosporales</taxon>
        <taxon>Streptomycetaceae</taxon>
        <taxon>Kitasatospora</taxon>
    </lineage>
</organism>
<evidence type="ECO:0000313" key="3">
    <source>
        <dbReference type="Proteomes" id="UP001500305"/>
    </source>
</evidence>
<dbReference type="RefSeq" id="WP_344636811.1">
    <property type="nucleotide sequence ID" value="NZ_BAAATR010000011.1"/>
</dbReference>
<dbReference type="Pfam" id="PF03756">
    <property type="entry name" value="AfsA"/>
    <property type="match status" value="2"/>
</dbReference>
<gene>
    <name evidence="2" type="ORF">GCM10010430_29560</name>
</gene>
<reference evidence="3" key="1">
    <citation type="journal article" date="2019" name="Int. J. Syst. Evol. Microbiol.">
        <title>The Global Catalogue of Microorganisms (GCM) 10K type strain sequencing project: providing services to taxonomists for standard genome sequencing and annotation.</title>
        <authorList>
            <consortium name="The Broad Institute Genomics Platform"/>
            <consortium name="The Broad Institute Genome Sequencing Center for Infectious Disease"/>
            <person name="Wu L."/>
            <person name="Ma J."/>
        </authorList>
    </citation>
    <scope>NUCLEOTIDE SEQUENCE [LARGE SCALE GENOMIC DNA]</scope>
    <source>
        <strain evidence="3">JCM 7356</strain>
    </source>
</reference>
<dbReference type="Proteomes" id="UP001500305">
    <property type="component" value="Unassembled WGS sequence"/>
</dbReference>
<proteinExistence type="predicted"/>
<feature type="domain" description="A-factor biosynthesis hotdog" evidence="1">
    <location>
        <begin position="208"/>
        <end position="302"/>
    </location>
</feature>
<dbReference type="NCBIfam" id="NF041195">
    <property type="entry name" value="ScbA_BarX_GamBu"/>
    <property type="match status" value="1"/>
</dbReference>
<accession>A0ABP5QX60</accession>
<feature type="domain" description="A-factor biosynthesis hotdog" evidence="1">
    <location>
        <begin position="42"/>
        <end position="176"/>
    </location>
</feature>
<dbReference type="EMBL" id="BAAATR010000011">
    <property type="protein sequence ID" value="GAA2245736.1"/>
    <property type="molecule type" value="Genomic_DNA"/>
</dbReference>